<sequence>MEWVDTVIKQHKCDINLFSVVFNLKATSKSSFSCINNWIRFAMKKRVQALHLCLSTTPRVPKIEASYVLHQKLFSPKCFVGFKSLKVLHLINVNVCGEVIEYVLSKCFSLEELLVHGSLTLVNLRVVRPSLALKYLVIAYCFKIRSIEICDAENLVSFYCCCYEEDRDLRLLIRNVPMLLRLFIYSSHIGYRYVCEKQVFVLSLHAKTYIADIFFLVQLFSYKENEELDLVLLKPTKCPHNYLKKLSILNYLGRTSDIEIIFNLIENVVSLEQISVDTDGKEKGGGHAMQHLKVKIPSRIDLNTFNKSYFICFEN</sequence>
<name>A0A978VUR0_ZIZJJ</name>
<dbReference type="SUPFAM" id="SSF52058">
    <property type="entry name" value="L domain-like"/>
    <property type="match status" value="1"/>
</dbReference>
<evidence type="ECO:0000259" key="1">
    <source>
        <dbReference type="Pfam" id="PF23622"/>
    </source>
</evidence>
<evidence type="ECO:0000313" key="2">
    <source>
        <dbReference type="EMBL" id="KAH7542555.1"/>
    </source>
</evidence>
<dbReference type="PANTHER" id="PTHR34145">
    <property type="entry name" value="OS02G0105600 PROTEIN"/>
    <property type="match status" value="1"/>
</dbReference>
<dbReference type="InterPro" id="IPR055357">
    <property type="entry name" value="LRR_At1g61320_AtMIF1"/>
</dbReference>
<evidence type="ECO:0000313" key="3">
    <source>
        <dbReference type="Proteomes" id="UP000813462"/>
    </source>
</evidence>
<comment type="caution">
    <text evidence="2">The sequence shown here is derived from an EMBL/GenBank/DDBJ whole genome shotgun (WGS) entry which is preliminary data.</text>
</comment>
<protein>
    <recommendedName>
        <fullName evidence="1">At1g61320/AtMIF1 LRR domain-containing protein</fullName>
    </recommendedName>
</protein>
<dbReference type="Pfam" id="PF23622">
    <property type="entry name" value="LRR_At1g61320_AtMIF1"/>
    <property type="match status" value="1"/>
</dbReference>
<dbReference type="PANTHER" id="PTHR34145:SF68">
    <property type="entry name" value="FBD DOMAIN-CONTAINING PROTEIN"/>
    <property type="match status" value="1"/>
</dbReference>
<gene>
    <name evidence="2" type="ORF">FEM48_Zijuj02G0086500</name>
</gene>
<dbReference type="InterPro" id="IPR053772">
    <property type="entry name" value="At1g61320/At1g61330-like"/>
</dbReference>
<dbReference type="Proteomes" id="UP000813462">
    <property type="component" value="Unassembled WGS sequence"/>
</dbReference>
<feature type="domain" description="At1g61320/AtMIF1 LRR" evidence="1">
    <location>
        <begin position="9"/>
        <end position="197"/>
    </location>
</feature>
<organism evidence="2 3">
    <name type="scientific">Ziziphus jujuba var. spinosa</name>
    <dbReference type="NCBI Taxonomy" id="714518"/>
    <lineage>
        <taxon>Eukaryota</taxon>
        <taxon>Viridiplantae</taxon>
        <taxon>Streptophyta</taxon>
        <taxon>Embryophyta</taxon>
        <taxon>Tracheophyta</taxon>
        <taxon>Spermatophyta</taxon>
        <taxon>Magnoliopsida</taxon>
        <taxon>eudicotyledons</taxon>
        <taxon>Gunneridae</taxon>
        <taxon>Pentapetalae</taxon>
        <taxon>rosids</taxon>
        <taxon>fabids</taxon>
        <taxon>Rosales</taxon>
        <taxon>Rhamnaceae</taxon>
        <taxon>Paliureae</taxon>
        <taxon>Ziziphus</taxon>
    </lineage>
</organism>
<accession>A0A978VUR0</accession>
<reference evidence="2" key="1">
    <citation type="journal article" date="2021" name="Front. Plant Sci.">
        <title>Chromosome-Scale Genome Assembly for Chinese Sour Jujube and Insights Into Its Genome Evolution and Domestication Signature.</title>
        <authorList>
            <person name="Shen L.-Y."/>
            <person name="Luo H."/>
            <person name="Wang X.-L."/>
            <person name="Wang X.-M."/>
            <person name="Qiu X.-J."/>
            <person name="Liu H."/>
            <person name="Zhou S.-S."/>
            <person name="Jia K.-H."/>
            <person name="Nie S."/>
            <person name="Bao Y.-T."/>
            <person name="Zhang R.-G."/>
            <person name="Yun Q.-Z."/>
            <person name="Chai Y.-H."/>
            <person name="Lu J.-Y."/>
            <person name="Li Y."/>
            <person name="Zhao S.-W."/>
            <person name="Mao J.-F."/>
            <person name="Jia S.-G."/>
            <person name="Mao Y.-M."/>
        </authorList>
    </citation>
    <scope>NUCLEOTIDE SEQUENCE</scope>
    <source>
        <strain evidence="2">AT0</strain>
        <tissue evidence="2">Leaf</tissue>
    </source>
</reference>
<dbReference type="AlphaFoldDB" id="A0A978VUR0"/>
<dbReference type="EMBL" id="JAEACU010000002">
    <property type="protein sequence ID" value="KAH7542555.1"/>
    <property type="molecule type" value="Genomic_DNA"/>
</dbReference>
<proteinExistence type="predicted"/>